<dbReference type="PANTHER" id="PTHR15503">
    <property type="entry name" value="LDOC1 RELATED"/>
    <property type="match status" value="1"/>
</dbReference>
<dbReference type="GO" id="GO:0008270">
    <property type="term" value="F:zinc ion binding"/>
    <property type="evidence" value="ECO:0007669"/>
    <property type="project" value="UniProtKB-KW"/>
</dbReference>
<feature type="region of interest" description="Disordered" evidence="2">
    <location>
        <begin position="515"/>
        <end position="537"/>
    </location>
</feature>
<name>A0AAW0IVI8_MYOGA</name>
<reference evidence="4 5" key="1">
    <citation type="journal article" date="2023" name="bioRxiv">
        <title>Conserved and derived expression patterns and positive selection on dental genes reveal complex evolutionary context of ever-growing rodent molars.</title>
        <authorList>
            <person name="Calamari Z.T."/>
            <person name="Song A."/>
            <person name="Cohen E."/>
            <person name="Akter M."/>
            <person name="Roy R.D."/>
            <person name="Hallikas O."/>
            <person name="Christensen M.M."/>
            <person name="Li P."/>
            <person name="Marangoni P."/>
            <person name="Jernvall J."/>
            <person name="Klein O.D."/>
        </authorList>
    </citation>
    <scope>NUCLEOTIDE SEQUENCE [LARGE SCALE GENOMIC DNA]</scope>
    <source>
        <strain evidence="4">V071</strain>
    </source>
</reference>
<feature type="domain" description="CCHC-type" evidence="3">
    <location>
        <begin position="507"/>
        <end position="521"/>
    </location>
</feature>
<dbReference type="GO" id="GO:0005829">
    <property type="term" value="C:cytosol"/>
    <property type="evidence" value="ECO:0007669"/>
    <property type="project" value="TreeGrafter"/>
</dbReference>
<dbReference type="GO" id="GO:0003676">
    <property type="term" value="F:nucleic acid binding"/>
    <property type="evidence" value="ECO:0007669"/>
    <property type="project" value="InterPro"/>
</dbReference>
<feature type="compositionally biased region" description="Low complexity" evidence="2">
    <location>
        <begin position="174"/>
        <end position="190"/>
    </location>
</feature>
<evidence type="ECO:0000256" key="2">
    <source>
        <dbReference type="SAM" id="MobiDB-lite"/>
    </source>
</evidence>
<feature type="region of interest" description="Disordered" evidence="2">
    <location>
        <begin position="1"/>
        <end position="213"/>
    </location>
</feature>
<dbReference type="Pfam" id="PF03732">
    <property type="entry name" value="Retrotrans_gag"/>
    <property type="match status" value="1"/>
</dbReference>
<feature type="compositionally biased region" description="Basic residues" evidence="2">
    <location>
        <begin position="191"/>
        <end position="204"/>
    </location>
</feature>
<evidence type="ECO:0000313" key="5">
    <source>
        <dbReference type="Proteomes" id="UP001488838"/>
    </source>
</evidence>
<evidence type="ECO:0000313" key="4">
    <source>
        <dbReference type="EMBL" id="KAK7818357.1"/>
    </source>
</evidence>
<dbReference type="AlphaFoldDB" id="A0AAW0IVI8"/>
<dbReference type="InterPro" id="IPR001878">
    <property type="entry name" value="Znf_CCHC"/>
</dbReference>
<dbReference type="InterPro" id="IPR005162">
    <property type="entry name" value="Retrotrans_gag_dom"/>
</dbReference>
<dbReference type="EMBL" id="JBBHLL010000088">
    <property type="protein sequence ID" value="KAK7818357.1"/>
    <property type="molecule type" value="Genomic_DNA"/>
</dbReference>
<dbReference type="SMART" id="SM00343">
    <property type="entry name" value="ZnF_C2HC"/>
    <property type="match status" value="1"/>
</dbReference>
<dbReference type="InterPro" id="IPR032567">
    <property type="entry name" value="RTL1-rel"/>
</dbReference>
<protein>
    <recommendedName>
        <fullName evidence="3">CCHC-type domain-containing protein</fullName>
    </recommendedName>
</protein>
<dbReference type="SUPFAM" id="SSF57756">
    <property type="entry name" value="Retrovirus zinc finger-like domains"/>
    <property type="match status" value="1"/>
</dbReference>
<dbReference type="PROSITE" id="PS50158">
    <property type="entry name" value="ZF_CCHC"/>
    <property type="match status" value="1"/>
</dbReference>
<keyword evidence="1" id="KW-0862">Zinc</keyword>
<organism evidence="4 5">
    <name type="scientific">Myodes glareolus</name>
    <name type="common">Bank vole</name>
    <name type="synonym">Clethrionomys glareolus</name>
    <dbReference type="NCBI Taxonomy" id="447135"/>
    <lineage>
        <taxon>Eukaryota</taxon>
        <taxon>Metazoa</taxon>
        <taxon>Chordata</taxon>
        <taxon>Craniata</taxon>
        <taxon>Vertebrata</taxon>
        <taxon>Euteleostomi</taxon>
        <taxon>Mammalia</taxon>
        <taxon>Eutheria</taxon>
        <taxon>Euarchontoglires</taxon>
        <taxon>Glires</taxon>
        <taxon>Rodentia</taxon>
        <taxon>Myomorpha</taxon>
        <taxon>Muroidea</taxon>
        <taxon>Cricetidae</taxon>
        <taxon>Arvicolinae</taxon>
        <taxon>Myodes</taxon>
    </lineage>
</organism>
<keyword evidence="1" id="KW-0479">Metal-binding</keyword>
<accession>A0AAW0IVI8</accession>
<keyword evidence="1" id="KW-0863">Zinc-finger</keyword>
<dbReference type="InterPro" id="IPR036875">
    <property type="entry name" value="Znf_CCHC_sf"/>
</dbReference>
<dbReference type="PANTHER" id="PTHR15503:SF31">
    <property type="entry name" value="RETROTRANSPOSON-DERIVED PROTEIN PEG10"/>
    <property type="match status" value="1"/>
</dbReference>
<feature type="compositionally biased region" description="Pro residues" evidence="2">
    <location>
        <begin position="10"/>
        <end position="27"/>
    </location>
</feature>
<evidence type="ECO:0000259" key="3">
    <source>
        <dbReference type="PROSITE" id="PS50158"/>
    </source>
</evidence>
<comment type="caution">
    <text evidence="4">The sequence shown here is derived from an EMBL/GenBank/DDBJ whole genome shotgun (WGS) entry which is preliminary data.</text>
</comment>
<proteinExistence type="predicted"/>
<feature type="compositionally biased region" description="Polar residues" evidence="2">
    <location>
        <begin position="525"/>
        <end position="537"/>
    </location>
</feature>
<feature type="compositionally biased region" description="Polar residues" evidence="2">
    <location>
        <begin position="110"/>
        <end position="120"/>
    </location>
</feature>
<gene>
    <name evidence="4" type="ORF">U0070_018673</name>
</gene>
<evidence type="ECO:0000256" key="1">
    <source>
        <dbReference type="PROSITE-ProRule" id="PRU00047"/>
    </source>
</evidence>
<feature type="region of interest" description="Disordered" evidence="2">
    <location>
        <begin position="458"/>
        <end position="490"/>
    </location>
</feature>
<sequence>RRANATHAAPPTPPGARPRSPPSPPPQAREARWDLAPPPWNTLYKAGSPSSRHTRFQLRLVTQKNPDGDLRKAAQQRRSTEPRLGPLRDCGPELLRTAVTSGPSRARCGTPSSFPASQRNPRVEQACFENEEEPPTTRGTLPRATPGRFPPTTTMAAAGGFDCPPPPPPPPPNNNNNNNKPKSSSVPNNNQRRRRHHHHHHHHRGETSEDISSLRAQVVRPSPRNNSLHPQVDIFTGHNGGLRSLRDHVEVEVEPEPEQVHFHIPVEDSEDDLELQGAAAAATPAIFFEDDCLEDLPEKFDGNPDMLGQFISQCQLFMERSTRDFSADRIRVCFVTSMLTGRAARWASAKLERSSYLMHNYRAFMMELKHVFEDPQRREAAKRKIRRLRQGMGSVADYANHFQTVAHDLDWNEPALIDQFLEGLGDQMHEELSRHELPSTLSALISLVIHIERRQARAAAARKPRSDPPRALVMPQNHHPDPTEPVGGARMRLTQEEKERRRKLNLCLYCGSGGHYADNCPAKASKNSPSGNSPAPL</sequence>
<dbReference type="Proteomes" id="UP001488838">
    <property type="component" value="Unassembled WGS sequence"/>
</dbReference>
<feature type="non-terminal residue" evidence="4">
    <location>
        <position position="1"/>
    </location>
</feature>
<keyword evidence="5" id="KW-1185">Reference proteome</keyword>
<feature type="compositionally biased region" description="Pro residues" evidence="2">
    <location>
        <begin position="163"/>
        <end position="173"/>
    </location>
</feature>